<evidence type="ECO:0000256" key="2">
    <source>
        <dbReference type="ARBA" id="ARBA00022475"/>
    </source>
</evidence>
<evidence type="ECO:0000256" key="3">
    <source>
        <dbReference type="ARBA" id="ARBA00023136"/>
    </source>
</evidence>
<feature type="transmembrane region" description="Helical" evidence="8">
    <location>
        <begin position="222"/>
        <end position="242"/>
    </location>
</feature>
<comment type="subcellular location">
    <subcellularLocation>
        <location evidence="1">Cell membrane</location>
    </subcellularLocation>
</comment>
<dbReference type="EMBL" id="JACHXK010000025">
    <property type="protein sequence ID" value="MBB3114068.1"/>
    <property type="molecule type" value="Genomic_DNA"/>
</dbReference>
<evidence type="ECO:0000256" key="5">
    <source>
        <dbReference type="ARBA" id="ARBA00029447"/>
    </source>
</evidence>
<dbReference type="CDD" id="cd06225">
    <property type="entry name" value="HAMP"/>
    <property type="match status" value="1"/>
</dbReference>
<evidence type="ECO:0000313" key="11">
    <source>
        <dbReference type="EMBL" id="MBB3114068.1"/>
    </source>
</evidence>
<evidence type="ECO:0000256" key="8">
    <source>
        <dbReference type="SAM" id="Phobius"/>
    </source>
</evidence>
<comment type="caution">
    <text evidence="11">The sequence shown here is derived from an EMBL/GenBank/DDBJ whole genome shotgun (WGS) entry which is preliminary data.</text>
</comment>
<feature type="domain" description="HAMP" evidence="10">
    <location>
        <begin position="244"/>
        <end position="297"/>
    </location>
</feature>
<proteinExistence type="inferred from homology"/>
<evidence type="ECO:0000256" key="1">
    <source>
        <dbReference type="ARBA" id="ARBA00004236"/>
    </source>
</evidence>
<feature type="domain" description="Methyl-accepting transducer" evidence="9">
    <location>
        <begin position="316"/>
        <end position="566"/>
    </location>
</feature>
<dbReference type="AlphaFoldDB" id="A0A7W5B485"/>
<keyword evidence="4 6" id="KW-0807">Transducer</keyword>
<accession>A0A7W5B485</accession>
<keyword evidence="3 8" id="KW-0472">Membrane</keyword>
<evidence type="ECO:0000259" key="10">
    <source>
        <dbReference type="PROSITE" id="PS50885"/>
    </source>
</evidence>
<evidence type="ECO:0000313" key="12">
    <source>
        <dbReference type="Proteomes" id="UP000570361"/>
    </source>
</evidence>
<dbReference type="Gene3D" id="6.10.340.10">
    <property type="match status" value="1"/>
</dbReference>
<feature type="compositionally biased region" description="Low complexity" evidence="7">
    <location>
        <begin position="92"/>
        <end position="101"/>
    </location>
</feature>
<dbReference type="PANTHER" id="PTHR32089">
    <property type="entry name" value="METHYL-ACCEPTING CHEMOTAXIS PROTEIN MCPB"/>
    <property type="match status" value="1"/>
</dbReference>
<dbReference type="PROSITE" id="PS50885">
    <property type="entry name" value="HAMP"/>
    <property type="match status" value="1"/>
</dbReference>
<gene>
    <name evidence="11" type="ORF">FHS18_006184</name>
</gene>
<dbReference type="PANTHER" id="PTHR32089:SF112">
    <property type="entry name" value="LYSOZYME-LIKE PROTEIN-RELATED"/>
    <property type="match status" value="1"/>
</dbReference>
<sequence length="602" mass="64279">MFRLTLARKLIGMSLVIVILCSISSVIGNRIMHEQKISVETLGSTALPSVVLLGNLESNINLLDRHSVFSLLGTMMSPPSQDTPKDKPVDGQPPAADDAQPSAGESNDQPKGDTFGDTTQSIKDTVANIEKDIKDYQDHYLTAGVETEIFNAFYTAWTGYRDNVMFNSGSSTDVPQGEAKQANTGDLYAAALESISKLKKQNISDAEALLEHSQNRTETGSLTHMLSAIISVVIALLGAYLISRSITKPLSAIVKQVKLVTSGDLMVNPLVVKNKDEIGELATDFNEMSQSLRTLMTTVKENSILVASTSEQLTASAEQTTSATEQISDNASELADGAKEQLERVSTTTETAVGVSNKVDTITKSFTKVATLITEAQDKAVKGNSVITSTVTQMRGAHEKVTHSAEAVNILAHKSAEINQITSMIKEIASQTHLLSLNAAIEAARAGDHGKGFAVVASEVGKLANQSEDATKKITDLVNEIIRSTNQVMSSMKDGVQSLSDGMDYMEDAGLSFSEIVGSVEEIGMEAEYAVKAVNSVNDNTVSMVASIHEISEIAERATKNTQTVASVVGQTMASMEEVSAGSKMLSRMADDLNQAVAKFKV</sequence>
<dbReference type="GO" id="GO:0007165">
    <property type="term" value="P:signal transduction"/>
    <property type="evidence" value="ECO:0007669"/>
    <property type="project" value="UniProtKB-KW"/>
</dbReference>
<keyword evidence="12" id="KW-1185">Reference proteome</keyword>
<comment type="similarity">
    <text evidence="5">Belongs to the methyl-accepting chemotaxis (MCP) protein family.</text>
</comment>
<dbReference type="Gene3D" id="1.10.287.950">
    <property type="entry name" value="Methyl-accepting chemotaxis protein"/>
    <property type="match status" value="1"/>
</dbReference>
<reference evidence="11 12" key="1">
    <citation type="submission" date="2020-08" db="EMBL/GenBank/DDBJ databases">
        <title>Genomic Encyclopedia of Type Strains, Phase III (KMG-III): the genomes of soil and plant-associated and newly described type strains.</title>
        <authorList>
            <person name="Whitman W."/>
        </authorList>
    </citation>
    <scope>NUCLEOTIDE SEQUENCE [LARGE SCALE GENOMIC DNA]</scope>
    <source>
        <strain evidence="11 12">CECT 5862</strain>
    </source>
</reference>
<dbReference type="InterPro" id="IPR003660">
    <property type="entry name" value="HAMP_dom"/>
</dbReference>
<protein>
    <submittedName>
        <fullName evidence="11">Methyl-accepting chemotaxis protein</fullName>
    </submittedName>
</protein>
<keyword evidence="2" id="KW-1003">Cell membrane</keyword>
<dbReference type="SUPFAM" id="SSF58104">
    <property type="entry name" value="Methyl-accepting chemotaxis protein (MCP) signaling domain"/>
    <property type="match status" value="1"/>
</dbReference>
<dbReference type="SMART" id="SM00304">
    <property type="entry name" value="HAMP"/>
    <property type="match status" value="1"/>
</dbReference>
<evidence type="ECO:0000256" key="6">
    <source>
        <dbReference type="PROSITE-ProRule" id="PRU00284"/>
    </source>
</evidence>
<evidence type="ECO:0000259" key="9">
    <source>
        <dbReference type="PROSITE" id="PS50111"/>
    </source>
</evidence>
<evidence type="ECO:0000256" key="7">
    <source>
        <dbReference type="SAM" id="MobiDB-lite"/>
    </source>
</evidence>
<dbReference type="PROSITE" id="PS50111">
    <property type="entry name" value="CHEMOTAXIS_TRANSDUC_2"/>
    <property type="match status" value="1"/>
</dbReference>
<organism evidence="11 12">
    <name type="scientific">Paenibacillus phyllosphaerae</name>
    <dbReference type="NCBI Taxonomy" id="274593"/>
    <lineage>
        <taxon>Bacteria</taxon>
        <taxon>Bacillati</taxon>
        <taxon>Bacillota</taxon>
        <taxon>Bacilli</taxon>
        <taxon>Bacillales</taxon>
        <taxon>Paenibacillaceae</taxon>
        <taxon>Paenibacillus</taxon>
    </lineage>
</organism>
<name>A0A7W5B485_9BACL</name>
<feature type="region of interest" description="Disordered" evidence="7">
    <location>
        <begin position="74"/>
        <end position="120"/>
    </location>
</feature>
<dbReference type="InterPro" id="IPR004089">
    <property type="entry name" value="MCPsignal_dom"/>
</dbReference>
<dbReference type="Pfam" id="PF00015">
    <property type="entry name" value="MCPsignal"/>
    <property type="match status" value="1"/>
</dbReference>
<keyword evidence="8" id="KW-0812">Transmembrane</keyword>
<evidence type="ECO:0000256" key="4">
    <source>
        <dbReference type="ARBA" id="ARBA00023224"/>
    </source>
</evidence>
<keyword evidence="8" id="KW-1133">Transmembrane helix</keyword>
<dbReference type="RefSeq" id="WP_183604121.1">
    <property type="nucleotide sequence ID" value="NZ_JACHXK010000025.1"/>
</dbReference>
<dbReference type="Proteomes" id="UP000570361">
    <property type="component" value="Unassembled WGS sequence"/>
</dbReference>
<dbReference type="GO" id="GO:0005886">
    <property type="term" value="C:plasma membrane"/>
    <property type="evidence" value="ECO:0007669"/>
    <property type="project" value="UniProtKB-SubCell"/>
</dbReference>
<dbReference type="Pfam" id="PF00672">
    <property type="entry name" value="HAMP"/>
    <property type="match status" value="1"/>
</dbReference>
<dbReference type="SMART" id="SM00283">
    <property type="entry name" value="MA"/>
    <property type="match status" value="1"/>
</dbReference>